<keyword evidence="4" id="KW-0808">Transferase</keyword>
<dbReference type="PRINTS" id="PR00344">
    <property type="entry name" value="BCTRLSENSOR"/>
</dbReference>
<dbReference type="Pfam" id="PF09084">
    <property type="entry name" value="NMT1"/>
    <property type="match status" value="1"/>
</dbReference>
<feature type="domain" description="Histidine kinase" evidence="9">
    <location>
        <begin position="403"/>
        <end position="617"/>
    </location>
</feature>
<evidence type="ECO:0000256" key="4">
    <source>
        <dbReference type="ARBA" id="ARBA00022679"/>
    </source>
</evidence>
<proteinExistence type="predicted"/>
<dbReference type="Gene3D" id="1.10.287.130">
    <property type="match status" value="1"/>
</dbReference>
<keyword evidence="5" id="KW-0418">Kinase</keyword>
<evidence type="ECO:0000256" key="5">
    <source>
        <dbReference type="ARBA" id="ARBA00022777"/>
    </source>
</evidence>
<dbReference type="SUPFAM" id="SSF53850">
    <property type="entry name" value="Periplasmic binding protein-like II"/>
    <property type="match status" value="1"/>
</dbReference>
<dbReference type="InterPro" id="IPR003594">
    <property type="entry name" value="HATPase_dom"/>
</dbReference>
<gene>
    <name evidence="10" type="ORF">RZN69_01755</name>
</gene>
<feature type="coiled-coil region" evidence="7">
    <location>
        <begin position="366"/>
        <end position="403"/>
    </location>
</feature>
<organism evidence="10 11">
    <name type="scientific">Rubellicoccus peritrichatus</name>
    <dbReference type="NCBI Taxonomy" id="3080537"/>
    <lineage>
        <taxon>Bacteria</taxon>
        <taxon>Pseudomonadati</taxon>
        <taxon>Verrucomicrobiota</taxon>
        <taxon>Opitutia</taxon>
        <taxon>Puniceicoccales</taxon>
        <taxon>Cerasicoccaceae</taxon>
        <taxon>Rubellicoccus</taxon>
    </lineage>
</organism>
<evidence type="ECO:0000259" key="9">
    <source>
        <dbReference type="PROSITE" id="PS50109"/>
    </source>
</evidence>
<dbReference type="InterPro" id="IPR050736">
    <property type="entry name" value="Sensor_HK_Regulatory"/>
</dbReference>
<dbReference type="Gene3D" id="3.40.190.10">
    <property type="entry name" value="Periplasmic binding protein-like II"/>
    <property type="match status" value="2"/>
</dbReference>
<feature type="transmembrane region" description="Helical" evidence="8">
    <location>
        <begin position="340"/>
        <end position="363"/>
    </location>
</feature>
<dbReference type="PANTHER" id="PTHR43711">
    <property type="entry name" value="TWO-COMPONENT HISTIDINE KINASE"/>
    <property type="match status" value="1"/>
</dbReference>
<dbReference type="InterPro" id="IPR005467">
    <property type="entry name" value="His_kinase_dom"/>
</dbReference>
<keyword evidence="3" id="KW-0597">Phosphoprotein</keyword>
<accession>A0AAQ3L9X2</accession>
<evidence type="ECO:0000256" key="1">
    <source>
        <dbReference type="ARBA" id="ARBA00000085"/>
    </source>
</evidence>
<evidence type="ECO:0000256" key="6">
    <source>
        <dbReference type="ARBA" id="ARBA00023012"/>
    </source>
</evidence>
<sequence length="724" mass="80546">MLAAHTLLAAIIRFHKLLILLGAYLFVSTSPGLAQVSDKNVKPLEQVKVQLKWLHQFQFAGYYAAIEQGYYKEAGLDVELLEGRPDVDPADIVLEGKADFGVGTPDLLLSHAEGDPIVVLAVIFQHSPYVFIATKESGIDDINDFAGKRIMIEPQSAELYAYLKRERIPLDSIEILPHSFSVDDLLNGTADAMSAYSTTEPFELTEAEVPYSVFSPRASGVDFYGDCLFTTHNLVEQRPELTKRFLDATLKGWSYAMENPEEVIDLILREYTQRRSRGALQFEAEKMLDLMHSKLIPVGYMYPGRWQHISDAYTDLGMLKKPVDLEAFLYDSDPKHDYTWLYWLSGTTLIIAGIAFGILLPVWRLNQKLRQEIEEHKKTEALLVKAKDEAERANLAKQEFMAQVSHDLRTPLNSILGFSEVMMDNENDIERRENLRAINASGQCLLTLVEELLDINQVESGQIELANKAFLIDDAIDPVIELMSIAAQRKNLDLVCWIESPLRGNLRGDPDRLRQMLFNLVGNAIKFTDEGSISIIATQSKPGWANIIVADTGPGIPNEILGRIFEPFVRANDFKDRQGSGLGLTIVRRFAEAMGGTIEAKNASEGANFVLSLPIAVDSINQAEDTLLKIDLKGLSISISFCSELQTTATLANLQSLGAIVSVAGDDLAKSMNCNILITDEKDTEIVRAFEKTEKPVIYLNDIRPLATRQLLAKSILASIGVAH</sequence>
<dbReference type="GO" id="GO:0000155">
    <property type="term" value="F:phosphorelay sensor kinase activity"/>
    <property type="evidence" value="ECO:0007669"/>
    <property type="project" value="InterPro"/>
</dbReference>
<dbReference type="CDD" id="cd00082">
    <property type="entry name" value="HisKA"/>
    <property type="match status" value="1"/>
</dbReference>
<dbReference type="SMART" id="SM00387">
    <property type="entry name" value="HATPase_c"/>
    <property type="match status" value="1"/>
</dbReference>
<keyword evidence="7" id="KW-0175">Coiled coil</keyword>
<dbReference type="RefSeq" id="WP_317834280.1">
    <property type="nucleotide sequence ID" value="NZ_CP136920.1"/>
</dbReference>
<dbReference type="Pfam" id="PF02518">
    <property type="entry name" value="HATPase_c"/>
    <property type="match status" value="1"/>
</dbReference>
<evidence type="ECO:0000256" key="3">
    <source>
        <dbReference type="ARBA" id="ARBA00022553"/>
    </source>
</evidence>
<keyword evidence="8" id="KW-0812">Transmembrane</keyword>
<dbReference type="EMBL" id="CP136920">
    <property type="protein sequence ID" value="WOO41796.1"/>
    <property type="molecule type" value="Genomic_DNA"/>
</dbReference>
<dbReference type="InterPro" id="IPR015168">
    <property type="entry name" value="SsuA/THI5"/>
</dbReference>
<evidence type="ECO:0000256" key="2">
    <source>
        <dbReference type="ARBA" id="ARBA00012438"/>
    </source>
</evidence>
<dbReference type="AlphaFoldDB" id="A0AAQ3L9X2"/>
<keyword evidence="8" id="KW-1133">Transmembrane helix</keyword>
<dbReference type="InterPro" id="IPR036890">
    <property type="entry name" value="HATPase_C_sf"/>
</dbReference>
<protein>
    <recommendedName>
        <fullName evidence="2">histidine kinase</fullName>
        <ecNumber evidence="2">2.7.13.3</ecNumber>
    </recommendedName>
</protein>
<keyword evidence="8" id="KW-0472">Membrane</keyword>
<dbReference type="PANTHER" id="PTHR43711:SF31">
    <property type="entry name" value="HISTIDINE KINASE"/>
    <property type="match status" value="1"/>
</dbReference>
<name>A0AAQ3L9X2_9BACT</name>
<dbReference type="InterPro" id="IPR004358">
    <property type="entry name" value="Sig_transdc_His_kin-like_C"/>
</dbReference>
<dbReference type="PROSITE" id="PS50109">
    <property type="entry name" value="HIS_KIN"/>
    <property type="match status" value="1"/>
</dbReference>
<dbReference type="InterPro" id="IPR036097">
    <property type="entry name" value="HisK_dim/P_sf"/>
</dbReference>
<reference evidence="10 11" key="1">
    <citation type="submission" date="2023-10" db="EMBL/GenBank/DDBJ databases">
        <title>Rubellicoccus peritrichatus gen. nov., sp. nov., isolated from an algae of coral reef tank.</title>
        <authorList>
            <person name="Luo J."/>
        </authorList>
    </citation>
    <scope>NUCLEOTIDE SEQUENCE [LARGE SCALE GENOMIC DNA]</scope>
    <source>
        <strain evidence="10 11">CR14</strain>
    </source>
</reference>
<keyword evidence="11" id="KW-1185">Reference proteome</keyword>
<dbReference type="SUPFAM" id="SSF55874">
    <property type="entry name" value="ATPase domain of HSP90 chaperone/DNA topoisomerase II/histidine kinase"/>
    <property type="match status" value="1"/>
</dbReference>
<dbReference type="SMART" id="SM00388">
    <property type="entry name" value="HisKA"/>
    <property type="match status" value="1"/>
</dbReference>
<evidence type="ECO:0000313" key="11">
    <source>
        <dbReference type="Proteomes" id="UP001304300"/>
    </source>
</evidence>
<evidence type="ECO:0000256" key="8">
    <source>
        <dbReference type="SAM" id="Phobius"/>
    </source>
</evidence>
<comment type="catalytic activity">
    <reaction evidence="1">
        <text>ATP + protein L-histidine = ADP + protein N-phospho-L-histidine.</text>
        <dbReference type="EC" id="2.7.13.3"/>
    </reaction>
</comment>
<dbReference type="Pfam" id="PF00512">
    <property type="entry name" value="HisKA"/>
    <property type="match status" value="1"/>
</dbReference>
<dbReference type="Proteomes" id="UP001304300">
    <property type="component" value="Chromosome"/>
</dbReference>
<dbReference type="KEGG" id="puo:RZN69_01755"/>
<evidence type="ECO:0000256" key="7">
    <source>
        <dbReference type="SAM" id="Coils"/>
    </source>
</evidence>
<keyword evidence="6" id="KW-0902">Two-component regulatory system</keyword>
<dbReference type="InterPro" id="IPR003661">
    <property type="entry name" value="HisK_dim/P_dom"/>
</dbReference>
<dbReference type="Gene3D" id="3.30.565.10">
    <property type="entry name" value="Histidine kinase-like ATPase, C-terminal domain"/>
    <property type="match status" value="1"/>
</dbReference>
<evidence type="ECO:0000313" key="10">
    <source>
        <dbReference type="EMBL" id="WOO41796.1"/>
    </source>
</evidence>
<dbReference type="SUPFAM" id="SSF47384">
    <property type="entry name" value="Homodimeric domain of signal transducing histidine kinase"/>
    <property type="match status" value="1"/>
</dbReference>
<dbReference type="EC" id="2.7.13.3" evidence="2"/>